<keyword evidence="1" id="KW-0812">Transmembrane</keyword>
<protein>
    <submittedName>
        <fullName evidence="2">Uncharacterized protein</fullName>
    </submittedName>
</protein>
<feature type="transmembrane region" description="Helical" evidence="1">
    <location>
        <begin position="38"/>
        <end position="57"/>
    </location>
</feature>
<dbReference type="EMBL" id="RFFJ01000329">
    <property type="protein sequence ID" value="RMI27589.1"/>
    <property type="molecule type" value="Genomic_DNA"/>
</dbReference>
<comment type="caution">
    <text evidence="2">The sequence shown here is derived from an EMBL/GenBank/DDBJ whole genome shotgun (WGS) entry which is preliminary data.</text>
</comment>
<dbReference type="AlphaFoldDB" id="A0A3M2KQ43"/>
<evidence type="ECO:0000313" key="2">
    <source>
        <dbReference type="EMBL" id="RMI27589.1"/>
    </source>
</evidence>
<keyword evidence="3" id="KW-1185">Reference proteome</keyword>
<dbReference type="Proteomes" id="UP000278673">
    <property type="component" value="Unassembled WGS sequence"/>
</dbReference>
<accession>A0A3M2KQ43</accession>
<dbReference type="RefSeq" id="WP_122399998.1">
    <property type="nucleotide sequence ID" value="NZ_RFFJ01000329.1"/>
</dbReference>
<evidence type="ECO:0000313" key="3">
    <source>
        <dbReference type="Proteomes" id="UP000278673"/>
    </source>
</evidence>
<organism evidence="2 3">
    <name type="scientific">Streptomyces triticirhizae</name>
    <dbReference type="NCBI Taxonomy" id="2483353"/>
    <lineage>
        <taxon>Bacteria</taxon>
        <taxon>Bacillati</taxon>
        <taxon>Actinomycetota</taxon>
        <taxon>Actinomycetes</taxon>
        <taxon>Kitasatosporales</taxon>
        <taxon>Streptomycetaceae</taxon>
        <taxon>Streptomyces</taxon>
    </lineage>
</organism>
<keyword evidence="1" id="KW-1133">Transmembrane helix</keyword>
<name>A0A3M2KQ43_9ACTN</name>
<evidence type="ECO:0000256" key="1">
    <source>
        <dbReference type="SAM" id="Phobius"/>
    </source>
</evidence>
<keyword evidence="1" id="KW-0472">Membrane</keyword>
<gene>
    <name evidence="2" type="ORF">EBN88_29160</name>
</gene>
<sequence length="259" mass="28147">MKYIGWITCAIALALCVPYVLTGLTSEEPMPWLNGWMVGPLLLVFFVPSMLSMGRLLDGVSGSRPPKEFRDAPIGIGTVVGMERTGLTVNDAPQMDILLDVDTLDGQSFRGVARQLVDLSELALIRPGTVLPVRYRPGSTDGRVAIAADAPPEEMQEAMNRVRLAKGEITPKQLRIAENGFETRAVVLTSRPTGEIRGQHAVIAYTLRVTRPDGSTFDIEQAKPMPPSVVPHVQPGMVVRAQYLPHDESEVLVITPANA</sequence>
<proteinExistence type="predicted"/>
<reference evidence="2 3" key="1">
    <citation type="submission" date="2018-10" db="EMBL/GenBank/DDBJ databases">
        <title>Isolation, diversity and antifungal activity of actinobacteria from wheat.</title>
        <authorList>
            <person name="Han C."/>
        </authorList>
    </citation>
    <scope>NUCLEOTIDE SEQUENCE [LARGE SCALE GENOMIC DNA]</scope>
    <source>
        <strain evidence="2 3">NEAU-YY642</strain>
    </source>
</reference>